<keyword evidence="2" id="KW-1185">Reference proteome</keyword>
<evidence type="ECO:0000313" key="2">
    <source>
        <dbReference type="Proteomes" id="UP001139193"/>
    </source>
</evidence>
<name>A0A9X2AGE5_9BACT</name>
<proteinExistence type="predicted"/>
<evidence type="ECO:0000313" key="1">
    <source>
        <dbReference type="EMBL" id="MCI1189156.1"/>
    </source>
</evidence>
<sequence>MYFFILASAFSSVDTPSLEQTAFNYFASEVVAKRYPQAEHFYLTGQSEAEANISGPFWKCFPGTDFPAFWRSQHANGVAIVLIAYREFSLFKKSAVSKKGRLQVRIYRAVVGSDGASYTYIKVYKIHHFVDHYLIKIMGANNEIVDVCQENEII</sequence>
<gene>
    <name evidence="1" type="ORF">MON38_17165</name>
</gene>
<dbReference type="RefSeq" id="WP_241937376.1">
    <property type="nucleotide sequence ID" value="NZ_JALBGC010000004.1"/>
</dbReference>
<dbReference type="Proteomes" id="UP001139193">
    <property type="component" value="Unassembled WGS sequence"/>
</dbReference>
<reference evidence="1" key="1">
    <citation type="submission" date="2022-03" db="EMBL/GenBank/DDBJ databases">
        <title>Bacterial whole genome sequence for Hymenobacter sp. DH14.</title>
        <authorList>
            <person name="Le V."/>
        </authorList>
    </citation>
    <scope>NUCLEOTIDE SEQUENCE</scope>
    <source>
        <strain evidence="1">DH14</strain>
    </source>
</reference>
<comment type="caution">
    <text evidence="1">The sequence shown here is derived from an EMBL/GenBank/DDBJ whole genome shotgun (WGS) entry which is preliminary data.</text>
</comment>
<dbReference type="AlphaFoldDB" id="A0A9X2AGE5"/>
<accession>A0A9X2AGE5</accession>
<organism evidence="1 2">
    <name type="scientific">Hymenobacter cyanobacteriorum</name>
    <dbReference type="NCBI Taxonomy" id="2926463"/>
    <lineage>
        <taxon>Bacteria</taxon>
        <taxon>Pseudomonadati</taxon>
        <taxon>Bacteroidota</taxon>
        <taxon>Cytophagia</taxon>
        <taxon>Cytophagales</taxon>
        <taxon>Hymenobacteraceae</taxon>
        <taxon>Hymenobacter</taxon>
    </lineage>
</organism>
<dbReference type="EMBL" id="JALBGC010000004">
    <property type="protein sequence ID" value="MCI1189156.1"/>
    <property type="molecule type" value="Genomic_DNA"/>
</dbReference>
<protein>
    <submittedName>
        <fullName evidence="1">Uncharacterized protein</fullName>
    </submittedName>
</protein>